<comment type="similarity">
    <text evidence="3">Belongs to the CNEP1R1 family.</text>
</comment>
<keyword evidence="5 12" id="KW-0812">Transmembrane</keyword>
<keyword evidence="6 12" id="KW-1133">Transmembrane helix</keyword>
<evidence type="ECO:0000313" key="13">
    <source>
        <dbReference type="EMBL" id="KAK7449294.1"/>
    </source>
</evidence>
<dbReference type="Proteomes" id="UP001498398">
    <property type="component" value="Unassembled WGS sequence"/>
</dbReference>
<feature type="region of interest" description="Disordered" evidence="11">
    <location>
        <begin position="363"/>
        <end position="472"/>
    </location>
</feature>
<dbReference type="InterPro" id="IPR005605">
    <property type="entry name" value="Spo7"/>
</dbReference>
<dbReference type="PANTHER" id="PTHR20996">
    <property type="entry name" value="NUCLEAR ENVELOPE PHOSPHATASE-REGULATORY SUBUNIT 1"/>
    <property type="match status" value="1"/>
</dbReference>
<feature type="compositionally biased region" description="Low complexity" evidence="11">
    <location>
        <begin position="218"/>
        <end position="242"/>
    </location>
</feature>
<name>A0ABR1J8Q1_9AGAR</name>
<proteinExistence type="inferred from homology"/>
<reference evidence="13 14" key="1">
    <citation type="submission" date="2024-01" db="EMBL/GenBank/DDBJ databases">
        <title>A draft genome for the cacao thread blight pathogen Marasmiellus scandens.</title>
        <authorList>
            <person name="Baruah I.K."/>
            <person name="Leung J."/>
            <person name="Bukari Y."/>
            <person name="Amoako-Attah I."/>
            <person name="Meinhardt L.W."/>
            <person name="Bailey B.A."/>
            <person name="Cohen S.P."/>
        </authorList>
    </citation>
    <scope>NUCLEOTIDE SEQUENCE [LARGE SCALE GENOMIC DNA]</scope>
    <source>
        <strain evidence="13 14">GH-19</strain>
    </source>
</reference>
<sequence length="485" mass="54292">MPPRFTPPPKSSFFPPYDAATYRDLLLFEERLKSNAASLQKRKKRYQLFLFQLLAIIAFLLYEVLAPPQSSILAIPYTLLLSNLLPEIYGPGTGYGLGYWSGWISSSVDEEDVAGNLDYYDGDLIPVHPYLTSGLLFVSVTTLVLFFASGMYSEKIGYANKYVPHANKALRSFNMYLNVRKPPLRSKFYWNPISFFFPRPDEHYNQRTPSSGPPSRPGSPQRTSRSTTPVGSGSGGMSRSSRAPSPNPDQTHITREYHSRTNSFSSSSNPVTSSASSINPVTSTPPSHRTNSTTPTPLSGIPPSKNPRGELIFSSKIDKSFRDAYEKYRAAFERRREEREREERRKRVLAKVYAVVFWWRAPSKGGDEKDKDKEREKEGHQRTISTSSYESIRGERRISRGGTPPGFRQRSQSRGPGEGRSGTPPQSGASGSGPVSSSPGRTRSGRVRRERAGDRERTDSESSVSRRDDDMRTLALERSLGLSAF</sequence>
<protein>
    <recommendedName>
        <fullName evidence="10">Transmembrane protein 188</fullName>
    </recommendedName>
</protein>
<dbReference type="InterPro" id="IPR019168">
    <property type="entry name" value="NEP1-R1"/>
</dbReference>
<comment type="caution">
    <text evidence="13">The sequence shown here is derived from an EMBL/GenBank/DDBJ whole genome shotgun (WGS) entry which is preliminary data.</text>
</comment>
<feature type="region of interest" description="Disordered" evidence="11">
    <location>
        <begin position="201"/>
        <end position="310"/>
    </location>
</feature>
<evidence type="ECO:0000256" key="12">
    <source>
        <dbReference type="SAM" id="Phobius"/>
    </source>
</evidence>
<keyword evidence="7" id="KW-0443">Lipid metabolism</keyword>
<evidence type="ECO:0000256" key="1">
    <source>
        <dbReference type="ARBA" id="ARBA00004232"/>
    </source>
</evidence>
<evidence type="ECO:0000256" key="10">
    <source>
        <dbReference type="ARBA" id="ARBA00030458"/>
    </source>
</evidence>
<dbReference type="PANTHER" id="PTHR20996:SF1">
    <property type="entry name" value="NUCLEAR ENVELOPE PHOSPHATASE-REGULATORY SUBUNIT 1"/>
    <property type="match status" value="1"/>
</dbReference>
<feature type="compositionally biased region" description="Basic and acidic residues" evidence="11">
    <location>
        <begin position="450"/>
        <end position="472"/>
    </location>
</feature>
<organism evidence="13 14">
    <name type="scientific">Marasmiellus scandens</name>
    <dbReference type="NCBI Taxonomy" id="2682957"/>
    <lineage>
        <taxon>Eukaryota</taxon>
        <taxon>Fungi</taxon>
        <taxon>Dikarya</taxon>
        <taxon>Basidiomycota</taxon>
        <taxon>Agaricomycotina</taxon>
        <taxon>Agaricomycetes</taxon>
        <taxon>Agaricomycetidae</taxon>
        <taxon>Agaricales</taxon>
        <taxon>Marasmiineae</taxon>
        <taxon>Omphalotaceae</taxon>
        <taxon>Marasmiellus</taxon>
    </lineage>
</organism>
<feature type="compositionally biased region" description="Low complexity" evidence="11">
    <location>
        <begin position="427"/>
        <end position="442"/>
    </location>
</feature>
<dbReference type="Pfam" id="PF03907">
    <property type="entry name" value="Spo7"/>
    <property type="match status" value="1"/>
</dbReference>
<evidence type="ECO:0000256" key="4">
    <source>
        <dbReference type="ARBA" id="ARBA00022490"/>
    </source>
</evidence>
<evidence type="ECO:0000256" key="7">
    <source>
        <dbReference type="ARBA" id="ARBA00023098"/>
    </source>
</evidence>
<evidence type="ECO:0000313" key="14">
    <source>
        <dbReference type="Proteomes" id="UP001498398"/>
    </source>
</evidence>
<evidence type="ECO:0000256" key="2">
    <source>
        <dbReference type="ARBA" id="ARBA00004496"/>
    </source>
</evidence>
<feature type="transmembrane region" description="Helical" evidence="12">
    <location>
        <begin position="48"/>
        <end position="65"/>
    </location>
</feature>
<feature type="compositionally biased region" description="Basic and acidic residues" evidence="11">
    <location>
        <begin position="365"/>
        <end position="381"/>
    </location>
</feature>
<feature type="compositionally biased region" description="Low complexity" evidence="11">
    <location>
        <begin position="260"/>
        <end position="277"/>
    </location>
</feature>
<evidence type="ECO:0000256" key="3">
    <source>
        <dbReference type="ARBA" id="ARBA00010998"/>
    </source>
</evidence>
<evidence type="ECO:0000256" key="6">
    <source>
        <dbReference type="ARBA" id="ARBA00022989"/>
    </source>
</evidence>
<dbReference type="EMBL" id="JBANRG010000036">
    <property type="protein sequence ID" value="KAK7449294.1"/>
    <property type="molecule type" value="Genomic_DNA"/>
</dbReference>
<evidence type="ECO:0000256" key="11">
    <source>
        <dbReference type="SAM" id="MobiDB-lite"/>
    </source>
</evidence>
<keyword evidence="8 12" id="KW-0472">Membrane</keyword>
<feature type="transmembrane region" description="Helical" evidence="12">
    <location>
        <begin position="130"/>
        <end position="152"/>
    </location>
</feature>
<feature type="compositionally biased region" description="Polar residues" evidence="11">
    <location>
        <begin position="278"/>
        <end position="297"/>
    </location>
</feature>
<keyword evidence="14" id="KW-1185">Reference proteome</keyword>
<comment type="subcellular location">
    <subcellularLocation>
        <location evidence="2">Cytoplasm</location>
    </subcellularLocation>
    <subcellularLocation>
        <location evidence="1">Nucleus membrane</location>
        <topology evidence="1">Multi-pass membrane protein</topology>
    </subcellularLocation>
</comment>
<evidence type="ECO:0000256" key="9">
    <source>
        <dbReference type="ARBA" id="ARBA00023242"/>
    </source>
</evidence>
<gene>
    <name evidence="13" type="ORF">VKT23_013437</name>
</gene>
<evidence type="ECO:0000256" key="8">
    <source>
        <dbReference type="ARBA" id="ARBA00023136"/>
    </source>
</evidence>
<keyword evidence="9" id="KW-0539">Nucleus</keyword>
<keyword evidence="4" id="KW-0963">Cytoplasm</keyword>
<evidence type="ECO:0000256" key="5">
    <source>
        <dbReference type="ARBA" id="ARBA00022692"/>
    </source>
</evidence>
<accession>A0ABR1J8Q1</accession>